<evidence type="ECO:0000256" key="2">
    <source>
        <dbReference type="ARBA" id="ARBA00010742"/>
    </source>
</evidence>
<evidence type="ECO:0000256" key="3">
    <source>
        <dbReference type="ARBA" id="ARBA00022729"/>
    </source>
</evidence>
<dbReference type="Gene3D" id="3.40.190.10">
    <property type="entry name" value="Periplasmic binding protein-like II"/>
    <property type="match status" value="2"/>
</dbReference>
<evidence type="ECO:0000313" key="4">
    <source>
        <dbReference type="EMBL" id="TQQ78856.1"/>
    </source>
</evidence>
<dbReference type="AlphaFoldDB" id="A0A544QKH9"/>
<name>A0A544QKH9_9EURY</name>
<organism evidence="4 5">
    <name type="scientific">Halonotius roseus</name>
    <dbReference type="NCBI Taxonomy" id="2511997"/>
    <lineage>
        <taxon>Archaea</taxon>
        <taxon>Methanobacteriati</taxon>
        <taxon>Methanobacteriota</taxon>
        <taxon>Stenosarchaea group</taxon>
        <taxon>Halobacteria</taxon>
        <taxon>Halobacteriales</taxon>
        <taxon>Haloferacaceae</taxon>
        <taxon>Halonotius</taxon>
    </lineage>
</organism>
<accession>A0A544QKH9</accession>
<sequence length="336" mass="36088">MIPQTDSSRRAYLAGVGSAVSLGVAGCLGGGSDDTVTVAHMPIFPDLQYYVMESEGYLAEIDATIENQEFSNGPDIVQAMGGGGIDIAMFGVVPAMITIDRGINAQVTAANIKEPMAILTHDEFAPLWEEHGSDAFDVWADENGEQFTFGTFPQGSVPDVLLRYWLQQEGVDPEADVTITEINGANAVFQAIANDEIDGASIMEPVPSRVAEEDLSYETFRTSAEIMPGQPAAVTLMTDSVRESPVATEFLNQHVRATAFIDENPSATAEIVESGIGMPAEQAQQALAGPLANFVTDPREIEAGTEIFAEFAADNDQTDEQLTLDQIFDYSVYDNL</sequence>
<dbReference type="Proteomes" id="UP000315385">
    <property type="component" value="Unassembled WGS sequence"/>
</dbReference>
<reference evidence="4 5" key="1">
    <citation type="submission" date="2019-02" db="EMBL/GenBank/DDBJ databases">
        <title>Halonotius sp. a new haloqrchaeon isolated from saline water.</title>
        <authorList>
            <person name="Duran-Viseras A."/>
            <person name="Sanchez-Porro C."/>
            <person name="Ventosa A."/>
        </authorList>
    </citation>
    <scope>NUCLEOTIDE SEQUENCE [LARGE SCALE GENOMIC DNA]</scope>
    <source>
        <strain evidence="4 5">F9-27</strain>
    </source>
</reference>
<comment type="caution">
    <text evidence="4">The sequence shown here is derived from an EMBL/GenBank/DDBJ whole genome shotgun (WGS) entry which is preliminary data.</text>
</comment>
<dbReference type="GO" id="GO:0042597">
    <property type="term" value="C:periplasmic space"/>
    <property type="evidence" value="ECO:0007669"/>
    <property type="project" value="UniProtKB-SubCell"/>
</dbReference>
<evidence type="ECO:0000256" key="1">
    <source>
        <dbReference type="ARBA" id="ARBA00004418"/>
    </source>
</evidence>
<dbReference type="OrthoDB" id="10037at2157"/>
<keyword evidence="5" id="KW-1185">Reference proteome</keyword>
<keyword evidence="3" id="KW-0732">Signal</keyword>
<proteinExistence type="inferred from homology"/>
<dbReference type="SUPFAM" id="SSF53850">
    <property type="entry name" value="Periplasmic binding protein-like II"/>
    <property type="match status" value="1"/>
</dbReference>
<dbReference type="PANTHER" id="PTHR30024">
    <property type="entry name" value="ALIPHATIC SULFONATES-BINDING PROTEIN-RELATED"/>
    <property type="match status" value="1"/>
</dbReference>
<dbReference type="Pfam" id="PF13379">
    <property type="entry name" value="NMT1_2"/>
    <property type="match status" value="1"/>
</dbReference>
<evidence type="ECO:0000313" key="5">
    <source>
        <dbReference type="Proteomes" id="UP000315385"/>
    </source>
</evidence>
<comment type="similarity">
    <text evidence="2">Belongs to the bacterial solute-binding protein SsuA/TauA family.</text>
</comment>
<dbReference type="RefSeq" id="WP_142444333.1">
    <property type="nucleotide sequence ID" value="NZ_SESI01000004.1"/>
</dbReference>
<gene>
    <name evidence="4" type="ORF">EWF95_12035</name>
</gene>
<comment type="subcellular location">
    <subcellularLocation>
        <location evidence="1">Periplasm</location>
    </subcellularLocation>
</comment>
<protein>
    <submittedName>
        <fullName evidence="4">ABC transporter substrate-binding protein</fullName>
    </submittedName>
</protein>
<dbReference type="PANTHER" id="PTHR30024:SF47">
    <property type="entry name" value="TAURINE-BINDING PERIPLASMIC PROTEIN"/>
    <property type="match status" value="1"/>
</dbReference>
<dbReference type="EMBL" id="SESI01000004">
    <property type="protein sequence ID" value="TQQ78856.1"/>
    <property type="molecule type" value="Genomic_DNA"/>
</dbReference>